<keyword evidence="2" id="KW-1185">Reference proteome</keyword>
<feature type="region of interest" description="Disordered" evidence="1">
    <location>
        <begin position="1"/>
        <end position="28"/>
    </location>
</feature>
<dbReference type="AlphaFoldDB" id="A0A6P5LF04"/>
<accession>A0A6P5LF04</accession>
<proteinExistence type="predicted"/>
<dbReference type="InParanoid" id="A0A6P5LF04"/>
<sequence>MPLGHPSRSRRHSRINTTHPPTVLSGWGTPPSRDWNHRAVCGCPYHCETPEERIGSRPLHSIVNRWLRGAPVTKWQPSRESSGLPCRLPCRGWTPELQPSLPNRHHFHFPSATGRSHGAHSRAGSRGVYRVQSPGPECPPLPSRLGAYQTSCQTPQADGHVHHDLLHPLQLGPGYLCIFLGRLCFYLASWSVKVINCLNTIQLFKKVLNFFGHGTPALYIGLFIVIQAHDIKNYNKFSWNPGLVVSTKTSATSPPVSFSTEGTLGKKGDWPFLNGGEEQIGPSHDHRKWVYEVRSSTHFLPSLRQFYSSDPMTLPGSTGATNSMAHLWQQENLRMRSCTEVTMSQRNLALTLILF</sequence>
<dbReference type="GeneID" id="110218358"/>
<evidence type="ECO:0000313" key="3">
    <source>
        <dbReference type="RefSeq" id="XP_020856677.1"/>
    </source>
</evidence>
<name>A0A6P5LF04_PHACI</name>
<dbReference type="Proteomes" id="UP000515140">
    <property type="component" value="Unplaced"/>
</dbReference>
<reference evidence="3" key="1">
    <citation type="submission" date="2025-08" db="UniProtKB">
        <authorList>
            <consortium name="RefSeq"/>
        </authorList>
    </citation>
    <scope>IDENTIFICATION</scope>
    <source>
        <tissue evidence="3">Spleen</tissue>
    </source>
</reference>
<evidence type="ECO:0000313" key="2">
    <source>
        <dbReference type="Proteomes" id="UP000515140"/>
    </source>
</evidence>
<feature type="region of interest" description="Disordered" evidence="1">
    <location>
        <begin position="104"/>
        <end position="133"/>
    </location>
</feature>
<gene>
    <name evidence="3" type="primary">LOC110218358</name>
</gene>
<protein>
    <submittedName>
        <fullName evidence="3">Uncharacterized protein LOC110218358 isoform X1</fullName>
    </submittedName>
</protein>
<dbReference type="KEGG" id="pcw:110218358"/>
<dbReference type="RefSeq" id="XP_020856677.1">
    <property type="nucleotide sequence ID" value="XM_021001018.1"/>
</dbReference>
<organism evidence="2 3">
    <name type="scientific">Phascolarctos cinereus</name>
    <name type="common">Koala</name>
    <dbReference type="NCBI Taxonomy" id="38626"/>
    <lineage>
        <taxon>Eukaryota</taxon>
        <taxon>Metazoa</taxon>
        <taxon>Chordata</taxon>
        <taxon>Craniata</taxon>
        <taxon>Vertebrata</taxon>
        <taxon>Euteleostomi</taxon>
        <taxon>Mammalia</taxon>
        <taxon>Metatheria</taxon>
        <taxon>Diprotodontia</taxon>
        <taxon>Phascolarctidae</taxon>
        <taxon>Phascolarctos</taxon>
    </lineage>
</organism>
<evidence type="ECO:0000256" key="1">
    <source>
        <dbReference type="SAM" id="MobiDB-lite"/>
    </source>
</evidence>